<feature type="region of interest" description="Disordered" evidence="6">
    <location>
        <begin position="143"/>
        <end position="166"/>
    </location>
</feature>
<dbReference type="PROSITE" id="PS50048">
    <property type="entry name" value="ZN2_CY6_FUNGAL_2"/>
    <property type="match status" value="1"/>
</dbReference>
<reference evidence="8" key="1">
    <citation type="journal article" date="2021" name="Nat. Commun.">
        <title>Genetic determinants of endophytism in the Arabidopsis root mycobiome.</title>
        <authorList>
            <person name="Mesny F."/>
            <person name="Miyauchi S."/>
            <person name="Thiergart T."/>
            <person name="Pickel B."/>
            <person name="Atanasova L."/>
            <person name="Karlsson M."/>
            <person name="Huettel B."/>
            <person name="Barry K.W."/>
            <person name="Haridas S."/>
            <person name="Chen C."/>
            <person name="Bauer D."/>
            <person name="Andreopoulos W."/>
            <person name="Pangilinan J."/>
            <person name="LaButti K."/>
            <person name="Riley R."/>
            <person name="Lipzen A."/>
            <person name="Clum A."/>
            <person name="Drula E."/>
            <person name="Henrissat B."/>
            <person name="Kohler A."/>
            <person name="Grigoriev I.V."/>
            <person name="Martin F.M."/>
            <person name="Hacquard S."/>
        </authorList>
    </citation>
    <scope>NUCLEOTIDE SEQUENCE</scope>
    <source>
        <strain evidence="8">MPI-SDFR-AT-0120</strain>
    </source>
</reference>
<gene>
    <name evidence="8" type="ORF">FB567DRAFT_555157</name>
</gene>
<dbReference type="SUPFAM" id="SSF57701">
    <property type="entry name" value="Zn2/Cys6 DNA-binding domain"/>
    <property type="match status" value="1"/>
</dbReference>
<dbReference type="GO" id="GO:0005634">
    <property type="term" value="C:nucleus"/>
    <property type="evidence" value="ECO:0007669"/>
    <property type="project" value="UniProtKB-SubCell"/>
</dbReference>
<keyword evidence="2" id="KW-0479">Metal-binding</keyword>
<keyword evidence="5" id="KW-0539">Nucleus</keyword>
<keyword evidence="3" id="KW-0805">Transcription regulation</keyword>
<dbReference type="GO" id="GO:0008270">
    <property type="term" value="F:zinc ion binding"/>
    <property type="evidence" value="ECO:0007669"/>
    <property type="project" value="InterPro"/>
</dbReference>
<comment type="caution">
    <text evidence="8">The sequence shown here is derived from an EMBL/GenBank/DDBJ whole genome shotgun (WGS) entry which is preliminary data.</text>
</comment>
<sequence length="209" mass="22956">MSGRSSEKSTRSSIACLACRARKHRCSGEKPRCAQCKSNKVPCEWPAQQKRKSGPPKQYINSIESRLAETENVLIALLSQVTFEQLQASFQSVVGLAHARSPSLEQAESDSPSSPVRRDPALWASLPLDSPENVRRWWETRRSSLQRPGSGSQSATASDLSAPVNNASYPCYGEDATILENVEHGNEPPTHGAKRDCSGRRAYRTTSTE</sequence>
<name>A0A8K0QU53_9PLEO</name>
<accession>A0A8K0QU53</accession>
<evidence type="ECO:0000256" key="2">
    <source>
        <dbReference type="ARBA" id="ARBA00022723"/>
    </source>
</evidence>
<dbReference type="CDD" id="cd00067">
    <property type="entry name" value="GAL4"/>
    <property type="match status" value="1"/>
</dbReference>
<evidence type="ECO:0000256" key="4">
    <source>
        <dbReference type="ARBA" id="ARBA00023163"/>
    </source>
</evidence>
<organism evidence="8 9">
    <name type="scientific">Paraphoma chrysanthemicola</name>
    <dbReference type="NCBI Taxonomy" id="798071"/>
    <lineage>
        <taxon>Eukaryota</taxon>
        <taxon>Fungi</taxon>
        <taxon>Dikarya</taxon>
        <taxon>Ascomycota</taxon>
        <taxon>Pezizomycotina</taxon>
        <taxon>Dothideomycetes</taxon>
        <taxon>Pleosporomycetidae</taxon>
        <taxon>Pleosporales</taxon>
        <taxon>Pleosporineae</taxon>
        <taxon>Phaeosphaeriaceae</taxon>
        <taxon>Paraphoma</taxon>
    </lineage>
</organism>
<dbReference type="InterPro" id="IPR050815">
    <property type="entry name" value="TF_fung"/>
</dbReference>
<dbReference type="OrthoDB" id="10261408at2759"/>
<feature type="domain" description="Zn(2)-C6 fungal-type" evidence="7">
    <location>
        <begin position="15"/>
        <end position="45"/>
    </location>
</feature>
<dbReference type="AlphaFoldDB" id="A0A8K0QU53"/>
<dbReference type="PANTHER" id="PTHR47338">
    <property type="entry name" value="ZN(II)2CYS6 TRANSCRIPTION FACTOR (EUROFUNG)-RELATED"/>
    <property type="match status" value="1"/>
</dbReference>
<dbReference type="InterPro" id="IPR036864">
    <property type="entry name" value="Zn2-C6_fun-type_DNA-bd_sf"/>
</dbReference>
<dbReference type="PANTHER" id="PTHR47338:SF27">
    <property type="entry name" value="ZN(II)2CYS6 TRANSCRIPTION FACTOR (EUROFUNG)"/>
    <property type="match status" value="1"/>
</dbReference>
<dbReference type="PROSITE" id="PS00463">
    <property type="entry name" value="ZN2_CY6_FUNGAL_1"/>
    <property type="match status" value="1"/>
</dbReference>
<dbReference type="Proteomes" id="UP000813461">
    <property type="component" value="Unassembled WGS sequence"/>
</dbReference>
<evidence type="ECO:0000259" key="7">
    <source>
        <dbReference type="PROSITE" id="PS50048"/>
    </source>
</evidence>
<dbReference type="SMART" id="SM00066">
    <property type="entry name" value="GAL4"/>
    <property type="match status" value="1"/>
</dbReference>
<keyword evidence="4" id="KW-0804">Transcription</keyword>
<feature type="region of interest" description="Disordered" evidence="6">
    <location>
        <begin position="180"/>
        <end position="209"/>
    </location>
</feature>
<evidence type="ECO:0000313" key="8">
    <source>
        <dbReference type="EMBL" id="KAH7069337.1"/>
    </source>
</evidence>
<dbReference type="GO" id="GO:0000981">
    <property type="term" value="F:DNA-binding transcription factor activity, RNA polymerase II-specific"/>
    <property type="evidence" value="ECO:0007669"/>
    <property type="project" value="InterPro"/>
</dbReference>
<dbReference type="Gene3D" id="4.10.240.10">
    <property type="entry name" value="Zn(2)-C6 fungal-type DNA-binding domain"/>
    <property type="match status" value="1"/>
</dbReference>
<comment type="subcellular location">
    <subcellularLocation>
        <location evidence="1">Nucleus</location>
    </subcellularLocation>
</comment>
<dbReference type="Pfam" id="PF00172">
    <property type="entry name" value="Zn_clus"/>
    <property type="match status" value="1"/>
</dbReference>
<evidence type="ECO:0000256" key="1">
    <source>
        <dbReference type="ARBA" id="ARBA00004123"/>
    </source>
</evidence>
<evidence type="ECO:0000313" key="9">
    <source>
        <dbReference type="Proteomes" id="UP000813461"/>
    </source>
</evidence>
<keyword evidence="9" id="KW-1185">Reference proteome</keyword>
<evidence type="ECO:0000256" key="3">
    <source>
        <dbReference type="ARBA" id="ARBA00023015"/>
    </source>
</evidence>
<dbReference type="EMBL" id="JAGMVJ010000030">
    <property type="protein sequence ID" value="KAH7069337.1"/>
    <property type="molecule type" value="Genomic_DNA"/>
</dbReference>
<protein>
    <recommendedName>
        <fullName evidence="7">Zn(2)-C6 fungal-type domain-containing protein</fullName>
    </recommendedName>
</protein>
<proteinExistence type="predicted"/>
<dbReference type="InterPro" id="IPR001138">
    <property type="entry name" value="Zn2Cys6_DnaBD"/>
</dbReference>
<evidence type="ECO:0000256" key="6">
    <source>
        <dbReference type="SAM" id="MobiDB-lite"/>
    </source>
</evidence>
<evidence type="ECO:0000256" key="5">
    <source>
        <dbReference type="ARBA" id="ARBA00023242"/>
    </source>
</evidence>